<evidence type="ECO:0000313" key="4">
    <source>
        <dbReference type="Proteomes" id="UP001236585"/>
    </source>
</evidence>
<evidence type="ECO:0000313" key="3">
    <source>
        <dbReference type="EMBL" id="WIM87709.1"/>
    </source>
</evidence>
<feature type="transmembrane region" description="Helical" evidence="2">
    <location>
        <begin position="31"/>
        <end position="54"/>
    </location>
</feature>
<organism evidence="3 4">
    <name type="scientific">Candidatus Mycobacterium wuenschmannii</name>
    <dbReference type="NCBI Taxonomy" id="3027808"/>
    <lineage>
        <taxon>Bacteria</taxon>
        <taxon>Bacillati</taxon>
        <taxon>Actinomycetota</taxon>
        <taxon>Actinomycetes</taxon>
        <taxon>Mycobacteriales</taxon>
        <taxon>Mycobacteriaceae</taxon>
        <taxon>Mycobacterium</taxon>
    </lineage>
</organism>
<dbReference type="Proteomes" id="UP001236585">
    <property type="component" value="Chromosome"/>
</dbReference>
<protein>
    <submittedName>
        <fullName evidence="3">Uncharacterized protein</fullName>
    </submittedName>
</protein>
<accession>A0ABY8VVN0</accession>
<evidence type="ECO:0000256" key="1">
    <source>
        <dbReference type="SAM" id="MobiDB-lite"/>
    </source>
</evidence>
<evidence type="ECO:0000256" key="2">
    <source>
        <dbReference type="SAM" id="Phobius"/>
    </source>
</evidence>
<name>A0ABY8VVN0_9MYCO</name>
<dbReference type="EMBL" id="CP126981">
    <property type="protein sequence ID" value="WIM87709.1"/>
    <property type="molecule type" value="Genomic_DNA"/>
</dbReference>
<sequence>MEQFKSVKGQMPRCGPSADGLRELLGQRQRWFSLFLGFALGAVGRVLILPTAIFEEGANSLAPSIRLGLGIDDAADYPALLHPAHRFQLELAADGRRGRRRSAVEHPDKSSR</sequence>
<keyword evidence="4" id="KW-1185">Reference proteome</keyword>
<reference evidence="3 4" key="1">
    <citation type="journal article" date="2023" name="Microbiol. Resour. Announc.">
        <title>Complete Genome Sequence of Mycobacterium wuenschmanii, a novel Nontuberculous Mycobacterium Isolated from a captive population of Amazon Milk Frogs.</title>
        <authorList>
            <person name="Hicks J."/>
            <person name="Zeineldin M."/>
            <person name="Ward H."/>
            <person name="Wuenschmann A."/>
            <person name="Camp P."/>
            <person name="Farrell D."/>
            <person name="Lehman K."/>
            <person name="Thacker T."/>
            <person name="Cuthbert E."/>
        </authorList>
    </citation>
    <scope>NUCLEOTIDE SEQUENCE [LARGE SCALE GENOMIC DNA]</scope>
    <source>
        <strain evidence="3 4">Wuenschmanii</strain>
    </source>
</reference>
<feature type="compositionally biased region" description="Basic and acidic residues" evidence="1">
    <location>
        <begin position="102"/>
        <end position="112"/>
    </location>
</feature>
<dbReference type="RefSeq" id="WP_285187572.1">
    <property type="nucleotide sequence ID" value="NZ_CP126981.1"/>
</dbReference>
<feature type="region of interest" description="Disordered" evidence="1">
    <location>
        <begin position="93"/>
        <end position="112"/>
    </location>
</feature>
<proteinExistence type="predicted"/>
<keyword evidence="2" id="KW-0812">Transmembrane</keyword>
<keyword evidence="2" id="KW-1133">Transmembrane helix</keyword>
<keyword evidence="2" id="KW-0472">Membrane</keyword>
<gene>
    <name evidence="3" type="ORF">PT015_23240</name>
</gene>